<evidence type="ECO:0000313" key="8">
    <source>
        <dbReference type="Proteomes" id="UP000719916"/>
    </source>
</evidence>
<organism evidence="1 5">
    <name type="scientific">Enterocloster clostridioformis</name>
    <dbReference type="NCBI Taxonomy" id="1531"/>
    <lineage>
        <taxon>Bacteria</taxon>
        <taxon>Bacillati</taxon>
        <taxon>Bacillota</taxon>
        <taxon>Clostridia</taxon>
        <taxon>Lachnospirales</taxon>
        <taxon>Lachnospiraceae</taxon>
        <taxon>Enterocloster</taxon>
    </lineage>
</organism>
<reference evidence="1 5" key="1">
    <citation type="submission" date="2015-09" db="EMBL/GenBank/DDBJ databases">
        <authorList>
            <consortium name="Pathogen Informatics"/>
        </authorList>
    </citation>
    <scope>NUCLEOTIDE SEQUENCE [LARGE SCALE GENOMIC DNA]</scope>
    <source>
        <strain evidence="1 5">2789STDY5834865</strain>
    </source>
</reference>
<evidence type="ECO:0008006" key="9">
    <source>
        <dbReference type="Google" id="ProtNLM"/>
    </source>
</evidence>
<evidence type="ECO:0000313" key="3">
    <source>
        <dbReference type="EMBL" id="NSJ42349.1"/>
    </source>
</evidence>
<evidence type="ECO:0000313" key="6">
    <source>
        <dbReference type="Proteomes" id="UP000251853"/>
    </source>
</evidence>
<sequence>MILADKRDYRQGYKKHYSAYYKLMETNASINSKRLLLSYCVECGLKYLLLDKWHEENPEKIIGNEKDKRRDVLKSHNLEKILKELGQLGTFKFPQLITAHQDSITSENYHQLCRYCIRVKDKDRVKEDKYEIELKKIADWIEEGM</sequence>
<dbReference type="EMBL" id="JAAISW010000002">
    <property type="protein sequence ID" value="NSJ42349.1"/>
    <property type="molecule type" value="Genomic_DNA"/>
</dbReference>
<dbReference type="Proteomes" id="UP000095512">
    <property type="component" value="Unassembled WGS sequence"/>
</dbReference>
<proteinExistence type="predicted"/>
<dbReference type="Proteomes" id="UP000719916">
    <property type="component" value="Unassembled WGS sequence"/>
</dbReference>
<reference evidence="3" key="5">
    <citation type="submission" date="2020-02" db="EMBL/GenBank/DDBJ databases">
        <authorList>
            <person name="Littmann E."/>
            <person name="Sorbara M."/>
        </authorList>
    </citation>
    <scope>NUCLEOTIDE SEQUENCE</scope>
    <source>
        <strain evidence="3">MSK.2.26</strain>
    </source>
</reference>
<accession>A0A174PHB6</accession>
<dbReference type="EMBL" id="BJLB01000001">
    <property type="protein sequence ID" value="GEA38893.1"/>
    <property type="molecule type" value="Genomic_DNA"/>
</dbReference>
<evidence type="ECO:0000313" key="2">
    <source>
        <dbReference type="EMBL" id="GEA38893.1"/>
    </source>
</evidence>
<reference evidence="3 8" key="4">
    <citation type="journal article" date="2020" name="Cell Host Microbe">
        <title>Functional and Genomic Variation between Human-Derived Isolates of Lachnospiraceae Reveals Inter- and Intra-Species Diversity.</title>
        <authorList>
            <person name="Sorbara M.T."/>
            <person name="Littmann E.R."/>
            <person name="Fontana E."/>
            <person name="Moody T.U."/>
            <person name="Kohout C.E."/>
            <person name="Gjonbalaj M."/>
            <person name="Eaton V."/>
            <person name="Seok R."/>
            <person name="Leiner I.M."/>
            <person name="Pamer E.G."/>
        </authorList>
    </citation>
    <scope>NUCLEOTIDE SEQUENCE [LARGE SCALE GENOMIC DNA]</scope>
    <source>
        <strain evidence="3 8">MSK.2.26</strain>
    </source>
</reference>
<reference evidence="2 7" key="3">
    <citation type="submission" date="2019-06" db="EMBL/GenBank/DDBJ databases">
        <title>Draft genome sequence of [Clostridium] clostridioforme NBRC 113352.</title>
        <authorList>
            <person name="Miura T."/>
            <person name="Furukawa M."/>
            <person name="Shimamura M."/>
            <person name="Ohyama Y."/>
            <person name="Yamazoe A."/>
            <person name="Kawasaki H."/>
        </authorList>
    </citation>
    <scope>NUCLEOTIDE SEQUENCE [LARGE SCALE GENOMIC DNA]</scope>
    <source>
        <strain evidence="2 7">NBRC 113352</strain>
    </source>
</reference>
<dbReference type="EMBL" id="UAVW01000017">
    <property type="protein sequence ID" value="SQB15382.1"/>
    <property type="molecule type" value="Genomic_DNA"/>
</dbReference>
<evidence type="ECO:0000313" key="7">
    <source>
        <dbReference type="Proteomes" id="UP000315200"/>
    </source>
</evidence>
<dbReference type="Proteomes" id="UP000251853">
    <property type="component" value="Unassembled WGS sequence"/>
</dbReference>
<protein>
    <recommendedName>
        <fullName evidence="9">HEPN domain-containing protein</fullName>
    </recommendedName>
</protein>
<evidence type="ECO:0000313" key="5">
    <source>
        <dbReference type="Proteomes" id="UP000095512"/>
    </source>
</evidence>
<evidence type="ECO:0000313" key="4">
    <source>
        <dbReference type="EMBL" id="SQB15382.1"/>
    </source>
</evidence>
<dbReference type="AlphaFoldDB" id="A0A174PHB6"/>
<dbReference type="Proteomes" id="UP000315200">
    <property type="component" value="Unassembled WGS sequence"/>
</dbReference>
<dbReference type="RefSeq" id="WP_002586161.1">
    <property type="nucleotide sequence ID" value="NZ_AP031445.1"/>
</dbReference>
<keyword evidence="6" id="KW-1185">Reference proteome</keyword>
<name>A0A174PHB6_9FIRM</name>
<gene>
    <name evidence="2" type="ORF">Ccl03g_46060</name>
    <name evidence="1" type="ORF">ERS852480_03644</name>
    <name evidence="3" type="ORF">G5B26_01875</name>
    <name evidence="4" type="ORF">NCTC11224_04447</name>
</gene>
<reference evidence="4 6" key="2">
    <citation type="submission" date="2018-06" db="EMBL/GenBank/DDBJ databases">
        <authorList>
            <consortium name="Pathogen Informatics"/>
            <person name="Doyle S."/>
        </authorList>
    </citation>
    <scope>NUCLEOTIDE SEQUENCE [LARGE SCALE GENOMIC DNA]</scope>
    <source>
        <strain evidence="4 6">NCTC11224</strain>
    </source>
</reference>
<evidence type="ECO:0000313" key="1">
    <source>
        <dbReference type="EMBL" id="CUP58981.1"/>
    </source>
</evidence>
<dbReference type="EMBL" id="CZAB01000040">
    <property type="protein sequence ID" value="CUP58981.1"/>
    <property type="molecule type" value="Genomic_DNA"/>
</dbReference>